<comment type="cofactor">
    <cofactor evidence="1 12">
        <name>heme</name>
        <dbReference type="ChEBI" id="CHEBI:30413"/>
    </cofactor>
</comment>
<accession>A0A8C5M1X8</accession>
<dbReference type="Gene3D" id="1.10.630.10">
    <property type="entry name" value="Cytochrome P450"/>
    <property type="match status" value="1"/>
</dbReference>
<evidence type="ECO:0000256" key="1">
    <source>
        <dbReference type="ARBA" id="ARBA00001971"/>
    </source>
</evidence>
<dbReference type="Proteomes" id="UP000694569">
    <property type="component" value="Unplaced"/>
</dbReference>
<dbReference type="Ensembl" id="ENSLLET00000007959.1">
    <property type="protein sequence ID" value="ENSLLEP00000007647.1"/>
    <property type="gene ID" value="ENSLLEG00000004856.1"/>
</dbReference>
<dbReference type="GeneTree" id="ENSGT00940000162510"/>
<reference evidence="14" key="2">
    <citation type="submission" date="2025-09" db="UniProtKB">
        <authorList>
            <consortium name="Ensembl"/>
        </authorList>
    </citation>
    <scope>IDENTIFICATION</scope>
</reference>
<evidence type="ECO:0000256" key="13">
    <source>
        <dbReference type="RuleBase" id="RU000461"/>
    </source>
</evidence>
<dbReference type="InterPro" id="IPR002401">
    <property type="entry name" value="Cyt_P450_E_grp-I"/>
</dbReference>
<sequence>MDPLTILLFITVCASVLYFSIGDKNKYQNFPPGPKPLPIIGNLHLLDLKKPFDSLLKLSKKYGSIFSIQIGKQKMVVLCGYETVKDALVNQGDEFAGRPKTPIFEEIGEGHGVVFSRDENWKAMRRFTLSTLRDFGMGKKVIENKIYEESDSLVEKIRSFNGKPFENTLILNTAVANIIVSILLDRRFEYEDPTILRLLNLINENIRLIGSPMTLLYNTYPSVVRWLPGSHKAIYKVMEELKRFVKETFTFHRNHLDVNNQRNLIDAFLVKQKEEKPNPELYFHDNNLTILVIDLFAAGMETTSTTLRWGLLLMMKYPEIQKKVQDEIEKVVGSARPQAEHRKTMPYTDAVIHEIQRFANILPGNLTHATTQDVTFKGYFLPKDTPVIPLMTSVLKDRTHFERPEEFYPQHFLNSEGQFVKNEASIPFSIGRRSCAGENLAKIELFLFFTRLLQNFVFQATPGATIDLTPDYGFTIPPKDYYMCAIPRN</sequence>
<protein>
    <recommendedName>
        <fullName evidence="16">Cytochrome P450</fullName>
    </recommendedName>
</protein>
<feature type="binding site" description="axial binding residue" evidence="12">
    <location>
        <position position="435"/>
    </location>
    <ligand>
        <name>heme</name>
        <dbReference type="ChEBI" id="CHEBI:30413"/>
    </ligand>
    <ligandPart>
        <name>Fe</name>
        <dbReference type="ChEBI" id="CHEBI:18248"/>
    </ligandPart>
</feature>
<evidence type="ECO:0000256" key="3">
    <source>
        <dbReference type="ARBA" id="ARBA00010617"/>
    </source>
</evidence>
<keyword evidence="15" id="KW-1185">Reference proteome</keyword>
<organism evidence="14 15">
    <name type="scientific">Leptobrachium leishanense</name>
    <name type="common">Leishan spiny toad</name>
    <dbReference type="NCBI Taxonomy" id="445787"/>
    <lineage>
        <taxon>Eukaryota</taxon>
        <taxon>Metazoa</taxon>
        <taxon>Chordata</taxon>
        <taxon>Craniata</taxon>
        <taxon>Vertebrata</taxon>
        <taxon>Euteleostomi</taxon>
        <taxon>Amphibia</taxon>
        <taxon>Batrachia</taxon>
        <taxon>Anura</taxon>
        <taxon>Pelobatoidea</taxon>
        <taxon>Megophryidae</taxon>
        <taxon>Leptobrachium</taxon>
    </lineage>
</organism>
<keyword evidence="5 12" id="KW-0479">Metal-binding</keyword>
<dbReference type="GO" id="GO:0005737">
    <property type="term" value="C:cytoplasm"/>
    <property type="evidence" value="ECO:0007669"/>
    <property type="project" value="TreeGrafter"/>
</dbReference>
<evidence type="ECO:0000256" key="11">
    <source>
        <dbReference type="ARBA" id="ARBA00023136"/>
    </source>
</evidence>
<dbReference type="GO" id="GO:0005506">
    <property type="term" value="F:iron ion binding"/>
    <property type="evidence" value="ECO:0007669"/>
    <property type="project" value="InterPro"/>
</dbReference>
<evidence type="ECO:0000256" key="9">
    <source>
        <dbReference type="ARBA" id="ARBA00023004"/>
    </source>
</evidence>
<dbReference type="AlphaFoldDB" id="A0A8C5M1X8"/>
<keyword evidence="8 13" id="KW-0560">Oxidoreductase</keyword>
<dbReference type="FunFam" id="1.10.630.10:FF:000010">
    <property type="entry name" value="cytochrome P450 2W1 isoform X2"/>
    <property type="match status" value="1"/>
</dbReference>
<dbReference type="PROSITE" id="PS00086">
    <property type="entry name" value="CYTOCHROME_P450"/>
    <property type="match status" value="1"/>
</dbReference>
<dbReference type="PRINTS" id="PR00385">
    <property type="entry name" value="P450"/>
</dbReference>
<evidence type="ECO:0000256" key="12">
    <source>
        <dbReference type="PIRSR" id="PIRSR602401-1"/>
    </source>
</evidence>
<evidence type="ECO:0000256" key="4">
    <source>
        <dbReference type="ARBA" id="ARBA00022617"/>
    </source>
</evidence>
<evidence type="ECO:0000256" key="8">
    <source>
        <dbReference type="ARBA" id="ARBA00023002"/>
    </source>
</evidence>
<evidence type="ECO:0000256" key="5">
    <source>
        <dbReference type="ARBA" id="ARBA00022723"/>
    </source>
</evidence>
<dbReference type="InterPro" id="IPR036396">
    <property type="entry name" value="Cyt_P450_sf"/>
</dbReference>
<keyword evidence="6" id="KW-0256">Endoplasmic reticulum</keyword>
<dbReference type="GO" id="GO:0016712">
    <property type="term" value="F:oxidoreductase activity, acting on paired donors, with incorporation or reduction of molecular oxygen, reduced flavin or flavoprotein as one donor, and incorporation of one atom of oxygen"/>
    <property type="evidence" value="ECO:0007669"/>
    <property type="project" value="TreeGrafter"/>
</dbReference>
<dbReference type="GO" id="GO:0006082">
    <property type="term" value="P:organic acid metabolic process"/>
    <property type="evidence" value="ECO:0007669"/>
    <property type="project" value="TreeGrafter"/>
</dbReference>
<keyword evidence="10 13" id="KW-0503">Monooxygenase</keyword>
<evidence type="ECO:0008006" key="16">
    <source>
        <dbReference type="Google" id="ProtNLM"/>
    </source>
</evidence>
<name>A0A8C5M1X8_9ANUR</name>
<dbReference type="OrthoDB" id="1055148at2759"/>
<comment type="similarity">
    <text evidence="3 13">Belongs to the cytochrome P450 family.</text>
</comment>
<keyword evidence="4 12" id="KW-0349">Heme</keyword>
<dbReference type="Pfam" id="PF00067">
    <property type="entry name" value="p450"/>
    <property type="match status" value="1"/>
</dbReference>
<dbReference type="GO" id="GO:0006805">
    <property type="term" value="P:xenobiotic metabolic process"/>
    <property type="evidence" value="ECO:0007669"/>
    <property type="project" value="TreeGrafter"/>
</dbReference>
<comment type="subcellular location">
    <subcellularLocation>
        <location evidence="2">Microsome membrane</location>
    </subcellularLocation>
</comment>
<keyword evidence="9 12" id="KW-0408">Iron</keyword>
<evidence type="ECO:0000256" key="2">
    <source>
        <dbReference type="ARBA" id="ARBA00004524"/>
    </source>
</evidence>
<dbReference type="InterPro" id="IPR017972">
    <property type="entry name" value="Cyt_P450_CS"/>
</dbReference>
<evidence type="ECO:0000256" key="7">
    <source>
        <dbReference type="ARBA" id="ARBA00022848"/>
    </source>
</evidence>
<dbReference type="PRINTS" id="PR00463">
    <property type="entry name" value="EP450I"/>
</dbReference>
<evidence type="ECO:0000313" key="15">
    <source>
        <dbReference type="Proteomes" id="UP000694569"/>
    </source>
</evidence>
<dbReference type="InterPro" id="IPR001128">
    <property type="entry name" value="Cyt_P450"/>
</dbReference>
<evidence type="ECO:0000256" key="6">
    <source>
        <dbReference type="ARBA" id="ARBA00022824"/>
    </source>
</evidence>
<dbReference type="InterPro" id="IPR050182">
    <property type="entry name" value="Cytochrome_P450_fam2"/>
</dbReference>
<dbReference type="GO" id="GO:0020037">
    <property type="term" value="F:heme binding"/>
    <property type="evidence" value="ECO:0007669"/>
    <property type="project" value="InterPro"/>
</dbReference>
<evidence type="ECO:0000256" key="10">
    <source>
        <dbReference type="ARBA" id="ARBA00023033"/>
    </source>
</evidence>
<evidence type="ECO:0000313" key="14">
    <source>
        <dbReference type="Ensembl" id="ENSLLEP00000007647.1"/>
    </source>
</evidence>
<reference evidence="14" key="1">
    <citation type="submission" date="2025-08" db="UniProtKB">
        <authorList>
            <consortium name="Ensembl"/>
        </authorList>
    </citation>
    <scope>IDENTIFICATION</scope>
</reference>
<dbReference type="PANTHER" id="PTHR24300">
    <property type="entry name" value="CYTOCHROME P450 508A4-RELATED"/>
    <property type="match status" value="1"/>
</dbReference>
<keyword evidence="7" id="KW-0492">Microsome</keyword>
<dbReference type="SUPFAM" id="SSF48264">
    <property type="entry name" value="Cytochrome P450"/>
    <property type="match status" value="1"/>
</dbReference>
<dbReference type="PANTHER" id="PTHR24300:SF302">
    <property type="entry name" value="CYTOCHROME P450"/>
    <property type="match status" value="1"/>
</dbReference>
<proteinExistence type="inferred from homology"/>
<dbReference type="GO" id="GO:0046222">
    <property type="term" value="P:aflatoxin metabolic process"/>
    <property type="evidence" value="ECO:0007669"/>
    <property type="project" value="UniProtKB-ARBA"/>
</dbReference>
<keyword evidence="11" id="KW-0472">Membrane</keyword>